<dbReference type="SUPFAM" id="SSF51735">
    <property type="entry name" value="NAD(P)-binding Rossmann-fold domains"/>
    <property type="match status" value="1"/>
</dbReference>
<dbReference type="InterPro" id="IPR020904">
    <property type="entry name" value="Sc_DH/Rdtase_CS"/>
</dbReference>
<dbReference type="Proteomes" id="UP000292027">
    <property type="component" value="Unassembled WGS sequence"/>
</dbReference>
<dbReference type="EMBL" id="SHKR01000015">
    <property type="protein sequence ID" value="RZU11431.1"/>
    <property type="molecule type" value="Genomic_DNA"/>
</dbReference>
<dbReference type="GO" id="GO:0030497">
    <property type="term" value="P:fatty acid elongation"/>
    <property type="evidence" value="ECO:0007669"/>
    <property type="project" value="TreeGrafter"/>
</dbReference>
<evidence type="ECO:0000313" key="3">
    <source>
        <dbReference type="EMBL" id="RZU11431.1"/>
    </source>
</evidence>
<evidence type="ECO:0000313" key="4">
    <source>
        <dbReference type="Proteomes" id="UP000292027"/>
    </source>
</evidence>
<dbReference type="NCBIfam" id="NF005559">
    <property type="entry name" value="PRK07231.1"/>
    <property type="match status" value="1"/>
</dbReference>
<dbReference type="PRINTS" id="PR00080">
    <property type="entry name" value="SDRFAMILY"/>
</dbReference>
<name>A0A4Q7WMX0_9ACTN</name>
<gene>
    <name evidence="3" type="ORF">EV645_6601</name>
</gene>
<evidence type="ECO:0000256" key="1">
    <source>
        <dbReference type="ARBA" id="ARBA00006484"/>
    </source>
</evidence>
<dbReference type="PRINTS" id="PR00081">
    <property type="entry name" value="GDHRDH"/>
</dbReference>
<sequence>MRALLRDEVVVVTGAAGGIGAAIALVAAPEGAGVAVVDLDEAAGRDVVDRLGDRAVFVRADVSREDQVAAATAAVERALGAPTVLVNNAGRNAYFDPVTMSQQDWNHVFDVDLRSAWLMARAVLPSMIERGRGSVVNIASVHTTATARGYFPYAAAKSGLIGLTKSLALEAAPYGIRVNAVSPGWIGTRLVEEWLEQGDDPAGRAAVVTALHPVGRIGLPDEVAEVVCFLASNAASFVTGAEWRVDGGLSARFM</sequence>
<dbReference type="GO" id="GO:0016616">
    <property type="term" value="F:oxidoreductase activity, acting on the CH-OH group of donors, NAD or NADP as acceptor"/>
    <property type="evidence" value="ECO:0007669"/>
    <property type="project" value="TreeGrafter"/>
</dbReference>
<dbReference type="PROSITE" id="PS00061">
    <property type="entry name" value="ADH_SHORT"/>
    <property type="match status" value="1"/>
</dbReference>
<protein>
    <submittedName>
        <fullName evidence="3">NAD(P)-dependent dehydrogenase (Short-subunit alcohol dehydrogenase family)</fullName>
    </submittedName>
</protein>
<dbReference type="FunFam" id="3.40.50.720:FF:000084">
    <property type="entry name" value="Short-chain dehydrogenase reductase"/>
    <property type="match status" value="1"/>
</dbReference>
<keyword evidence="2" id="KW-0560">Oxidoreductase</keyword>
<dbReference type="Pfam" id="PF13561">
    <property type="entry name" value="adh_short_C2"/>
    <property type="match status" value="1"/>
</dbReference>
<keyword evidence="4" id="KW-1185">Reference proteome</keyword>
<dbReference type="PANTHER" id="PTHR42760">
    <property type="entry name" value="SHORT-CHAIN DEHYDROGENASES/REDUCTASES FAMILY MEMBER"/>
    <property type="match status" value="1"/>
</dbReference>
<proteinExistence type="inferred from homology"/>
<dbReference type="PANTHER" id="PTHR42760:SF40">
    <property type="entry name" value="3-OXOACYL-[ACYL-CARRIER-PROTEIN] REDUCTASE, CHLOROPLASTIC"/>
    <property type="match status" value="1"/>
</dbReference>
<comment type="caution">
    <text evidence="3">The sequence shown here is derived from an EMBL/GenBank/DDBJ whole genome shotgun (WGS) entry which is preliminary data.</text>
</comment>
<evidence type="ECO:0000256" key="2">
    <source>
        <dbReference type="ARBA" id="ARBA00023002"/>
    </source>
</evidence>
<reference evidence="3 4" key="1">
    <citation type="journal article" date="2015" name="Stand. Genomic Sci.">
        <title>Genomic Encyclopedia of Bacterial and Archaeal Type Strains, Phase III: the genomes of soil and plant-associated and newly described type strains.</title>
        <authorList>
            <person name="Whitman W.B."/>
            <person name="Woyke T."/>
            <person name="Klenk H.P."/>
            <person name="Zhou Y."/>
            <person name="Lilburn T.G."/>
            <person name="Beck B.J."/>
            <person name="De Vos P."/>
            <person name="Vandamme P."/>
            <person name="Eisen J.A."/>
            <person name="Garrity G."/>
            <person name="Hugenholtz P."/>
            <person name="Kyrpides N.C."/>
        </authorList>
    </citation>
    <scope>NUCLEOTIDE SEQUENCE [LARGE SCALE GENOMIC DNA]</scope>
    <source>
        <strain evidence="3 4">VKM Ac-2540</strain>
    </source>
</reference>
<accession>A0A4Q7WMX0</accession>
<dbReference type="AlphaFoldDB" id="A0A4Q7WMX0"/>
<organism evidence="3 4">
    <name type="scientific">Kribbella rubisoli</name>
    <dbReference type="NCBI Taxonomy" id="3075929"/>
    <lineage>
        <taxon>Bacteria</taxon>
        <taxon>Bacillati</taxon>
        <taxon>Actinomycetota</taxon>
        <taxon>Actinomycetes</taxon>
        <taxon>Propionibacteriales</taxon>
        <taxon>Kribbellaceae</taxon>
        <taxon>Kribbella</taxon>
    </lineage>
</organism>
<comment type="similarity">
    <text evidence="1">Belongs to the short-chain dehydrogenases/reductases (SDR) family.</text>
</comment>
<dbReference type="Gene3D" id="3.40.50.720">
    <property type="entry name" value="NAD(P)-binding Rossmann-like Domain"/>
    <property type="match status" value="1"/>
</dbReference>
<dbReference type="OrthoDB" id="9803333at2"/>
<dbReference type="InterPro" id="IPR002347">
    <property type="entry name" value="SDR_fam"/>
</dbReference>
<dbReference type="InterPro" id="IPR036291">
    <property type="entry name" value="NAD(P)-bd_dom_sf"/>
</dbReference>